<keyword evidence="2" id="KW-1185">Reference proteome</keyword>
<dbReference type="Proteomes" id="UP000007397">
    <property type="component" value="Chromosome"/>
</dbReference>
<name>I0JRI1_HALH3</name>
<protein>
    <submittedName>
        <fullName evidence="1">Uncharacterized protein</fullName>
    </submittedName>
</protein>
<accession>I0JRI1</accession>
<reference evidence="1 2" key="1">
    <citation type="journal article" date="2013" name="Environ. Microbiol.">
        <title>Chloride and organic osmolytes: a hybrid strategy to cope with elevated salinities by the moderately halophilic, chloride-dependent bacterium Halobacillus halophilus.</title>
        <authorList>
            <person name="Saum S.H."/>
            <person name="Pfeiffer F."/>
            <person name="Palm P."/>
            <person name="Rampp M."/>
            <person name="Schuster S.C."/>
            <person name="Muller V."/>
            <person name="Oesterhelt D."/>
        </authorList>
    </citation>
    <scope>NUCLEOTIDE SEQUENCE [LARGE SCALE GENOMIC DNA]</scope>
    <source>
        <strain evidence="2">ATCC 35676 / DSM 2266 / JCM 20832 / KCTC 3685 / LMG 17431 / NBRC 102448 / NCIMB 2269</strain>
    </source>
</reference>
<sequence length="32" mass="3576">MASEDKGGRNDRRIAGVIQMKPLSLYGLDKQK</sequence>
<proteinExistence type="predicted"/>
<evidence type="ECO:0000313" key="1">
    <source>
        <dbReference type="EMBL" id="CCG46752.1"/>
    </source>
</evidence>
<evidence type="ECO:0000313" key="2">
    <source>
        <dbReference type="Proteomes" id="UP000007397"/>
    </source>
</evidence>
<dbReference type="AlphaFoldDB" id="I0JRI1"/>
<dbReference type="KEGG" id="hhd:HBHAL_4412"/>
<dbReference type="HOGENOM" id="CLU_3389733_0_0_9"/>
<dbReference type="EMBL" id="HE717023">
    <property type="protein sequence ID" value="CCG46752.1"/>
    <property type="molecule type" value="Genomic_DNA"/>
</dbReference>
<organism evidence="1 2">
    <name type="scientific">Halobacillus halophilus (strain ATCC 35676 / DSM 2266 / JCM 20832 / KCTC 3685 / LMG 17431 / NBRC 102448 / NCIMB 2269)</name>
    <name type="common">Sporosarcina halophila</name>
    <dbReference type="NCBI Taxonomy" id="866895"/>
    <lineage>
        <taxon>Bacteria</taxon>
        <taxon>Bacillati</taxon>
        <taxon>Bacillota</taxon>
        <taxon>Bacilli</taxon>
        <taxon>Bacillales</taxon>
        <taxon>Bacillaceae</taxon>
        <taxon>Halobacillus</taxon>
    </lineage>
</organism>
<gene>
    <name evidence="1" type="ordered locus">HBHAL_4412</name>
</gene>
<dbReference type="STRING" id="866895.HBHAL_4412"/>